<feature type="region of interest" description="Disordered" evidence="1">
    <location>
        <begin position="223"/>
        <end position="267"/>
    </location>
</feature>
<evidence type="ECO:0000313" key="3">
    <source>
        <dbReference type="EMBL" id="KAJ8381867.1"/>
    </source>
</evidence>
<dbReference type="AlphaFoldDB" id="A0A9Q1JF13"/>
<organism evidence="3 4">
    <name type="scientific">Synaphobranchus kaupii</name>
    <name type="common">Kaup's arrowtooth eel</name>
    <dbReference type="NCBI Taxonomy" id="118154"/>
    <lineage>
        <taxon>Eukaryota</taxon>
        <taxon>Metazoa</taxon>
        <taxon>Chordata</taxon>
        <taxon>Craniata</taxon>
        <taxon>Vertebrata</taxon>
        <taxon>Euteleostomi</taxon>
        <taxon>Actinopterygii</taxon>
        <taxon>Neopterygii</taxon>
        <taxon>Teleostei</taxon>
        <taxon>Anguilliformes</taxon>
        <taxon>Synaphobranchidae</taxon>
        <taxon>Synaphobranchus</taxon>
    </lineage>
</organism>
<dbReference type="OrthoDB" id="118105at2759"/>
<dbReference type="EMBL" id="JAINUF010000001">
    <property type="protein sequence ID" value="KAJ8381867.1"/>
    <property type="molecule type" value="Genomic_DNA"/>
</dbReference>
<evidence type="ECO:0000259" key="2">
    <source>
        <dbReference type="Pfam" id="PF13843"/>
    </source>
</evidence>
<dbReference type="InterPro" id="IPR029526">
    <property type="entry name" value="PGBD"/>
</dbReference>
<gene>
    <name evidence="3" type="ORF">SKAU_G00026450</name>
</gene>
<dbReference type="Pfam" id="PF13843">
    <property type="entry name" value="DDE_Tnp_1_7"/>
    <property type="match status" value="1"/>
</dbReference>
<protein>
    <recommendedName>
        <fullName evidence="2">PiggyBac transposable element-derived protein domain-containing protein</fullName>
    </recommendedName>
</protein>
<name>A0A9Q1JF13_SYNKA</name>
<evidence type="ECO:0000256" key="1">
    <source>
        <dbReference type="SAM" id="MobiDB-lite"/>
    </source>
</evidence>
<dbReference type="Proteomes" id="UP001152622">
    <property type="component" value="Chromosome 1"/>
</dbReference>
<comment type="caution">
    <text evidence="3">The sequence shown here is derived from an EMBL/GenBank/DDBJ whole genome shotgun (WGS) entry which is preliminary data.</text>
</comment>
<feature type="compositionally biased region" description="Basic and acidic residues" evidence="1">
    <location>
        <begin position="244"/>
        <end position="254"/>
    </location>
</feature>
<keyword evidence="4" id="KW-1185">Reference proteome</keyword>
<accession>A0A9Q1JF13</accession>
<proteinExistence type="predicted"/>
<dbReference type="PANTHER" id="PTHR46599">
    <property type="entry name" value="PIGGYBAC TRANSPOSABLE ELEMENT-DERIVED PROTEIN 4"/>
    <property type="match status" value="1"/>
</dbReference>
<dbReference type="PANTHER" id="PTHR46599:SF3">
    <property type="entry name" value="PIGGYBAC TRANSPOSABLE ELEMENT-DERIVED PROTEIN 4"/>
    <property type="match status" value="1"/>
</dbReference>
<sequence>MATPWTFACTRAKQSSLQALDLHLTLMKPVYLGTGYNLYVDNFYTSPKLFKHLYALNIAACGTYRDNGKECPRAQSNAMTRKEPRDGPLLFVKWMDTREVSVCSTIHAAFSGHTVQRRAKNSWTAKSIPCPTPIVEYNQHMGGVELSDQLIQYYSVHHKTMRWYRALFYHFMDIAATNSFHLHKELRQEKQDVRTTHRAFVKELTAQLCGVTAKIPPRRAQHGHIPVPISPQEDPSKKATQGRRTCEHCKKQEKATSQPPSSAKNAMWLSASSWTEIALRCGTAKF</sequence>
<feature type="compositionally biased region" description="Polar residues" evidence="1">
    <location>
        <begin position="255"/>
        <end position="267"/>
    </location>
</feature>
<feature type="domain" description="PiggyBac transposable element-derived protein" evidence="2">
    <location>
        <begin position="14"/>
        <end position="180"/>
    </location>
</feature>
<reference evidence="3" key="1">
    <citation type="journal article" date="2023" name="Science">
        <title>Genome structures resolve the early diversification of teleost fishes.</title>
        <authorList>
            <person name="Parey E."/>
            <person name="Louis A."/>
            <person name="Montfort J."/>
            <person name="Bouchez O."/>
            <person name="Roques C."/>
            <person name="Iampietro C."/>
            <person name="Lluch J."/>
            <person name="Castinel A."/>
            <person name="Donnadieu C."/>
            <person name="Desvignes T."/>
            <person name="Floi Bucao C."/>
            <person name="Jouanno E."/>
            <person name="Wen M."/>
            <person name="Mejri S."/>
            <person name="Dirks R."/>
            <person name="Jansen H."/>
            <person name="Henkel C."/>
            <person name="Chen W.J."/>
            <person name="Zahm M."/>
            <person name="Cabau C."/>
            <person name="Klopp C."/>
            <person name="Thompson A.W."/>
            <person name="Robinson-Rechavi M."/>
            <person name="Braasch I."/>
            <person name="Lecointre G."/>
            <person name="Bobe J."/>
            <person name="Postlethwait J.H."/>
            <person name="Berthelot C."/>
            <person name="Roest Crollius H."/>
            <person name="Guiguen Y."/>
        </authorList>
    </citation>
    <scope>NUCLEOTIDE SEQUENCE</scope>
    <source>
        <strain evidence="3">WJC10195</strain>
    </source>
</reference>
<evidence type="ECO:0000313" key="4">
    <source>
        <dbReference type="Proteomes" id="UP001152622"/>
    </source>
</evidence>